<dbReference type="GO" id="GO:0046872">
    <property type="term" value="F:metal ion binding"/>
    <property type="evidence" value="ECO:0007669"/>
    <property type="project" value="InterPro"/>
</dbReference>
<organism evidence="8 9">
    <name type="scientific">Neolewinella xylanilytica</name>
    <dbReference type="NCBI Taxonomy" id="1514080"/>
    <lineage>
        <taxon>Bacteria</taxon>
        <taxon>Pseudomonadati</taxon>
        <taxon>Bacteroidota</taxon>
        <taxon>Saprospiria</taxon>
        <taxon>Saprospirales</taxon>
        <taxon>Lewinellaceae</taxon>
        <taxon>Neolewinella</taxon>
    </lineage>
</organism>
<keyword evidence="3" id="KW-0378">Hydrolase</keyword>
<dbReference type="Proteomes" id="UP000237662">
    <property type="component" value="Unassembled WGS sequence"/>
</dbReference>
<dbReference type="InterPro" id="IPR011249">
    <property type="entry name" value="Metalloenz_LuxS/M16"/>
</dbReference>
<evidence type="ECO:0000259" key="6">
    <source>
        <dbReference type="Pfam" id="PF00675"/>
    </source>
</evidence>
<protein>
    <submittedName>
        <fullName evidence="8">Putative Zn-dependent peptidase</fullName>
    </submittedName>
</protein>
<dbReference type="AlphaFoldDB" id="A0A2S6I6J8"/>
<dbReference type="InterPro" id="IPR007863">
    <property type="entry name" value="Peptidase_M16_C"/>
</dbReference>
<dbReference type="GO" id="GO:0006508">
    <property type="term" value="P:proteolysis"/>
    <property type="evidence" value="ECO:0007669"/>
    <property type="project" value="UniProtKB-KW"/>
</dbReference>
<reference evidence="8 9" key="1">
    <citation type="submission" date="2018-02" db="EMBL/GenBank/DDBJ databases">
        <title>Genomic Encyclopedia of Archaeal and Bacterial Type Strains, Phase II (KMG-II): from individual species to whole genera.</title>
        <authorList>
            <person name="Goeker M."/>
        </authorList>
    </citation>
    <scope>NUCLEOTIDE SEQUENCE [LARGE SCALE GENOMIC DNA]</scope>
    <source>
        <strain evidence="8 9">DSM 29526</strain>
    </source>
</reference>
<evidence type="ECO:0000313" key="9">
    <source>
        <dbReference type="Proteomes" id="UP000237662"/>
    </source>
</evidence>
<evidence type="ECO:0000256" key="4">
    <source>
        <dbReference type="ARBA" id="ARBA00022833"/>
    </source>
</evidence>
<evidence type="ECO:0000313" key="8">
    <source>
        <dbReference type="EMBL" id="PPK87133.1"/>
    </source>
</evidence>
<gene>
    <name evidence="8" type="ORF">CLV84_0067</name>
</gene>
<dbReference type="Pfam" id="PF00675">
    <property type="entry name" value="Peptidase_M16"/>
    <property type="match status" value="1"/>
</dbReference>
<dbReference type="EMBL" id="PTJC01000005">
    <property type="protein sequence ID" value="PPK87133.1"/>
    <property type="molecule type" value="Genomic_DNA"/>
</dbReference>
<dbReference type="Pfam" id="PF05193">
    <property type="entry name" value="Peptidase_M16_C"/>
    <property type="match status" value="1"/>
</dbReference>
<keyword evidence="4" id="KW-0862">Zinc</keyword>
<keyword evidence="2" id="KW-0645">Protease</keyword>
<comment type="similarity">
    <text evidence="1">Belongs to the peptidase M16 family.</text>
</comment>
<evidence type="ECO:0000256" key="2">
    <source>
        <dbReference type="ARBA" id="ARBA00022670"/>
    </source>
</evidence>
<evidence type="ECO:0000259" key="7">
    <source>
        <dbReference type="Pfam" id="PF05193"/>
    </source>
</evidence>
<keyword evidence="5" id="KW-0482">Metalloprotease</keyword>
<proteinExistence type="inferred from homology"/>
<evidence type="ECO:0000256" key="5">
    <source>
        <dbReference type="ARBA" id="ARBA00023049"/>
    </source>
</evidence>
<dbReference type="Gene3D" id="3.30.830.10">
    <property type="entry name" value="Metalloenzyme, LuxS/M16 peptidase-like"/>
    <property type="match status" value="2"/>
</dbReference>
<dbReference type="SUPFAM" id="SSF63411">
    <property type="entry name" value="LuxS/MPP-like metallohydrolase"/>
    <property type="match status" value="2"/>
</dbReference>
<dbReference type="PANTHER" id="PTHR43690:SF17">
    <property type="entry name" value="PROTEIN YHJJ"/>
    <property type="match status" value="1"/>
</dbReference>
<evidence type="ECO:0000256" key="3">
    <source>
        <dbReference type="ARBA" id="ARBA00022801"/>
    </source>
</evidence>
<dbReference type="InterPro" id="IPR050626">
    <property type="entry name" value="Peptidase_M16"/>
</dbReference>
<feature type="domain" description="Peptidase M16 N-terminal" evidence="6">
    <location>
        <begin position="15"/>
        <end position="130"/>
    </location>
</feature>
<accession>A0A2S6I6J8</accession>
<comment type="caution">
    <text evidence="8">The sequence shown here is derived from an EMBL/GenBank/DDBJ whole genome shotgun (WGS) entry which is preliminary data.</text>
</comment>
<dbReference type="GO" id="GO:0008237">
    <property type="term" value="F:metallopeptidase activity"/>
    <property type="evidence" value="ECO:0007669"/>
    <property type="project" value="UniProtKB-KW"/>
</dbReference>
<dbReference type="InterPro" id="IPR011765">
    <property type="entry name" value="Pept_M16_N"/>
</dbReference>
<dbReference type="OrthoDB" id="9811314at2"/>
<feature type="domain" description="Peptidase M16 C-terminal" evidence="7">
    <location>
        <begin position="168"/>
        <end position="347"/>
    </location>
</feature>
<keyword evidence="9" id="KW-1185">Reference proteome</keyword>
<name>A0A2S6I6J8_9BACT</name>
<dbReference type="RefSeq" id="WP_104417751.1">
    <property type="nucleotide sequence ID" value="NZ_PTJC01000005.1"/>
</dbReference>
<evidence type="ECO:0000256" key="1">
    <source>
        <dbReference type="ARBA" id="ARBA00007261"/>
    </source>
</evidence>
<sequence length="416" mass="47885">MIDFESYTLPNGLTVLLHHDEQRTVATVNVLYKVGSRNDPPHRTGFAHLFEHLMFAGSENVPNFDDALQLAGGENNAVTSSDYTLYYETLPAENLETALWLESDRMRKLRFSKRSLENEKRVVIEEFRETCLEQPYGDLYHHFNGLIYREHPYRWPVIGQDIDHIREATLEEVKEFYYRYYRPDNAILCIAGNFDPTTIRKSIADYFADIPPSDTQLPRPVILPEPPQEDFRHLRVEGEVPSPVIYLHFRTVDRLHEDFPATDTLSFLLGGGRSSLLYRRLVRDTELFAEVSAGINDNLDSGGIIVEARPSEDVDYTTARAALYAAIDEMIEVGISQEELDKVVHRLEQRNHYREANISNRANELVFFALLGDPALINTEMDKYLSLTVEQINAVARRYLRQQVRAELEYLSAPLA</sequence>
<dbReference type="PANTHER" id="PTHR43690">
    <property type="entry name" value="NARDILYSIN"/>
    <property type="match status" value="1"/>
</dbReference>